<feature type="region of interest" description="Disordered" evidence="1">
    <location>
        <begin position="1"/>
        <end position="31"/>
    </location>
</feature>
<organism evidence="2">
    <name type="scientific">bioreactor metagenome</name>
    <dbReference type="NCBI Taxonomy" id="1076179"/>
    <lineage>
        <taxon>unclassified sequences</taxon>
        <taxon>metagenomes</taxon>
        <taxon>ecological metagenomes</taxon>
    </lineage>
</organism>
<comment type="caution">
    <text evidence="2">The sequence shown here is derived from an EMBL/GenBank/DDBJ whole genome shotgun (WGS) entry which is preliminary data.</text>
</comment>
<dbReference type="EMBL" id="VSSQ01029007">
    <property type="protein sequence ID" value="MPM78946.1"/>
    <property type="molecule type" value="Genomic_DNA"/>
</dbReference>
<reference evidence="2" key="1">
    <citation type="submission" date="2019-08" db="EMBL/GenBank/DDBJ databases">
        <authorList>
            <person name="Kucharzyk K."/>
            <person name="Murdoch R.W."/>
            <person name="Higgins S."/>
            <person name="Loffler F."/>
        </authorList>
    </citation>
    <scope>NUCLEOTIDE SEQUENCE</scope>
</reference>
<protein>
    <submittedName>
        <fullName evidence="2">Uncharacterized protein</fullName>
    </submittedName>
</protein>
<name>A0A645CPF7_9ZZZZ</name>
<evidence type="ECO:0000256" key="1">
    <source>
        <dbReference type="SAM" id="MobiDB-lite"/>
    </source>
</evidence>
<dbReference type="AlphaFoldDB" id="A0A645CPF7"/>
<sequence length="388" mass="42336">MNSGIHGASHLTADSVDDNRNHVSPPDDDSRGLNQFIPFQGFLNQTHARGRGLHQRQANIRFTELHEPHHGLERDRVDLAERGFPDRDKLQLQLARELEIPFKEGIAKRMHFARHDVCDGGDDAFAANAQHGQHMIVVSAVDIALRAERGDVDNLLNIAAGLLGPDDVFVRAELRHGLREHIQTGSAGHIIDENRGIHGVCNREIVANQARLRGLVVVWGDDEQPVHADCLGGFAVGDYLFGVISTSAGDDRNATIDALHNELNDAQPLIERERGALAGGGGADDCVRMVCNLQFDQPGKCRKINRPVLKRGNDCDGAAAKDRHKRLRLPLTNKFLGNLHGVGCRALSNVVRNAPEVDSVFHGEVAAETAHIDGVGVRGIDRHGVESL</sequence>
<proteinExistence type="predicted"/>
<evidence type="ECO:0000313" key="2">
    <source>
        <dbReference type="EMBL" id="MPM78946.1"/>
    </source>
</evidence>
<gene>
    <name evidence="2" type="ORF">SDC9_125961</name>
</gene>
<accession>A0A645CPF7</accession>